<keyword evidence="3" id="KW-1185">Reference proteome</keyword>
<feature type="region of interest" description="Disordered" evidence="1">
    <location>
        <begin position="166"/>
        <end position="189"/>
    </location>
</feature>
<dbReference type="InterPro" id="IPR046591">
    <property type="entry name" value="DUF6649"/>
</dbReference>
<evidence type="ECO:0000313" key="3">
    <source>
        <dbReference type="Proteomes" id="UP001642405"/>
    </source>
</evidence>
<sequence>MMPAPSTFIPANRHVGTNGSNGRAMPTDAGLARHSKRKAADTPEGNERLSKRLSLLNLEASGTKMYVPVEAPPANVPAPAPAAAHVNPSAYIPDASIMPVLEEDLLADHSDVPVHVSLPQVQPAAAPQTPATPIRPHDNTADEDMRVDDTKYKVYIYNIDDELADDERSVSSDTDVAADEDTADGSPGKLVFLPDIDKHLKSAARKAALAGHAPGSSTPQKLIVPRPILPNKDGELAGMQLVLYNEPSSLSVPRESDSVRKAILDARARIRERQQEDRSELPTQQPSDQQPDADTSMASTPAGTPPPADSYSDSDAMDID</sequence>
<proteinExistence type="predicted"/>
<reference evidence="2 3" key="1">
    <citation type="submission" date="2024-01" db="EMBL/GenBank/DDBJ databases">
        <authorList>
            <person name="Allen C."/>
            <person name="Tagirdzhanova G."/>
        </authorList>
    </citation>
    <scope>NUCLEOTIDE SEQUENCE [LARGE SCALE GENOMIC DNA]</scope>
</reference>
<accession>A0ABP0BJ96</accession>
<feature type="region of interest" description="Disordered" evidence="1">
    <location>
        <begin position="122"/>
        <end position="142"/>
    </location>
</feature>
<comment type="caution">
    <text evidence="2">The sequence shown here is derived from an EMBL/GenBank/DDBJ whole genome shotgun (WGS) entry which is preliminary data.</text>
</comment>
<evidence type="ECO:0000256" key="1">
    <source>
        <dbReference type="SAM" id="MobiDB-lite"/>
    </source>
</evidence>
<organism evidence="2 3">
    <name type="scientific">Sporothrix curviconia</name>
    <dbReference type="NCBI Taxonomy" id="1260050"/>
    <lineage>
        <taxon>Eukaryota</taxon>
        <taxon>Fungi</taxon>
        <taxon>Dikarya</taxon>
        <taxon>Ascomycota</taxon>
        <taxon>Pezizomycotina</taxon>
        <taxon>Sordariomycetes</taxon>
        <taxon>Sordariomycetidae</taxon>
        <taxon>Ophiostomatales</taxon>
        <taxon>Ophiostomataceae</taxon>
        <taxon>Sporothrix</taxon>
    </lineage>
</organism>
<feature type="compositionally biased region" description="Low complexity" evidence="1">
    <location>
        <begin position="122"/>
        <end position="132"/>
    </location>
</feature>
<name>A0ABP0BJ96_9PEZI</name>
<feature type="region of interest" description="Disordered" evidence="1">
    <location>
        <begin position="1"/>
        <end position="49"/>
    </location>
</feature>
<dbReference type="Pfam" id="PF20354">
    <property type="entry name" value="DUF6649"/>
    <property type="match status" value="1"/>
</dbReference>
<dbReference type="EMBL" id="CAWUHB010000018">
    <property type="protein sequence ID" value="CAK7219693.1"/>
    <property type="molecule type" value="Genomic_DNA"/>
</dbReference>
<feature type="compositionally biased region" description="Basic and acidic residues" evidence="1">
    <location>
        <begin position="267"/>
        <end position="280"/>
    </location>
</feature>
<feature type="compositionally biased region" description="Basic and acidic residues" evidence="1">
    <location>
        <begin position="38"/>
        <end position="49"/>
    </location>
</feature>
<feature type="region of interest" description="Disordered" evidence="1">
    <location>
        <begin position="208"/>
        <end position="227"/>
    </location>
</feature>
<protein>
    <submittedName>
        <fullName evidence="2">Uncharacterized protein</fullName>
    </submittedName>
</protein>
<feature type="compositionally biased region" description="Polar residues" evidence="1">
    <location>
        <begin position="281"/>
        <end position="302"/>
    </location>
</feature>
<gene>
    <name evidence="2" type="ORF">SCUCBS95973_003904</name>
</gene>
<dbReference type="Proteomes" id="UP001642405">
    <property type="component" value="Unassembled WGS sequence"/>
</dbReference>
<evidence type="ECO:0000313" key="2">
    <source>
        <dbReference type="EMBL" id="CAK7219693.1"/>
    </source>
</evidence>
<feature type="region of interest" description="Disordered" evidence="1">
    <location>
        <begin position="267"/>
        <end position="320"/>
    </location>
</feature>